<comment type="caution">
    <text evidence="4">The sequence shown here is derived from an EMBL/GenBank/DDBJ whole genome shotgun (WGS) entry which is preliminary data.</text>
</comment>
<evidence type="ECO:0000313" key="5">
    <source>
        <dbReference type="Proteomes" id="UP000663828"/>
    </source>
</evidence>
<keyword evidence="5" id="KW-1185">Reference proteome</keyword>
<feature type="compositionally biased region" description="Polar residues" evidence="1">
    <location>
        <begin position="605"/>
        <end position="619"/>
    </location>
</feature>
<feature type="region of interest" description="Disordered" evidence="1">
    <location>
        <begin position="599"/>
        <end position="648"/>
    </location>
</feature>
<dbReference type="OrthoDB" id="2419400at2759"/>
<feature type="domain" description="PhoD-like phosphatase" evidence="2">
    <location>
        <begin position="170"/>
        <end position="418"/>
    </location>
</feature>
<proteinExistence type="predicted"/>
<evidence type="ECO:0000313" key="6">
    <source>
        <dbReference type="Proteomes" id="UP000663852"/>
    </source>
</evidence>
<dbReference type="InterPro" id="IPR018946">
    <property type="entry name" value="PhoD-like_MPP"/>
</dbReference>
<protein>
    <recommendedName>
        <fullName evidence="2">PhoD-like phosphatase domain-containing protein</fullName>
    </recommendedName>
</protein>
<dbReference type="PANTHER" id="PTHR46689">
    <property type="entry name" value="MEMBRANE PROTEIN, PUTATIVE-RELATED"/>
    <property type="match status" value="1"/>
</dbReference>
<gene>
    <name evidence="4" type="ORF">EDS130_LOCUS37721</name>
    <name evidence="3" type="ORF">XAT740_LOCUS14532</name>
</gene>
<dbReference type="EMBL" id="CAJNOR010000875">
    <property type="protein sequence ID" value="CAF1026807.1"/>
    <property type="molecule type" value="Genomic_DNA"/>
</dbReference>
<evidence type="ECO:0000313" key="3">
    <source>
        <dbReference type="EMBL" id="CAF1026807.1"/>
    </source>
</evidence>
<dbReference type="Gene3D" id="3.60.21.70">
    <property type="entry name" value="PhoD-like phosphatase"/>
    <property type="match status" value="1"/>
</dbReference>
<dbReference type="InterPro" id="IPR029052">
    <property type="entry name" value="Metallo-depent_PP-like"/>
</dbReference>
<dbReference type="Proteomes" id="UP000663852">
    <property type="component" value="Unassembled WGS sequence"/>
</dbReference>
<dbReference type="AlphaFoldDB" id="A0A815MRC7"/>
<evidence type="ECO:0000313" key="4">
    <source>
        <dbReference type="EMBL" id="CAF1424149.1"/>
    </source>
</evidence>
<dbReference type="InterPro" id="IPR043904">
    <property type="entry name" value="PhoD_2-like"/>
</dbReference>
<organism evidence="4 6">
    <name type="scientific">Adineta ricciae</name>
    <name type="common">Rotifer</name>
    <dbReference type="NCBI Taxonomy" id="249248"/>
    <lineage>
        <taxon>Eukaryota</taxon>
        <taxon>Metazoa</taxon>
        <taxon>Spiralia</taxon>
        <taxon>Gnathifera</taxon>
        <taxon>Rotifera</taxon>
        <taxon>Eurotatoria</taxon>
        <taxon>Bdelloidea</taxon>
        <taxon>Adinetida</taxon>
        <taxon>Adinetidae</taxon>
        <taxon>Adineta</taxon>
    </lineage>
</organism>
<evidence type="ECO:0000256" key="1">
    <source>
        <dbReference type="SAM" id="MobiDB-lite"/>
    </source>
</evidence>
<dbReference type="GO" id="GO:0016020">
    <property type="term" value="C:membrane"/>
    <property type="evidence" value="ECO:0007669"/>
    <property type="project" value="TreeGrafter"/>
</dbReference>
<dbReference type="Proteomes" id="UP000663828">
    <property type="component" value="Unassembled WGS sequence"/>
</dbReference>
<evidence type="ECO:0000259" key="2">
    <source>
        <dbReference type="Pfam" id="PF19050"/>
    </source>
</evidence>
<dbReference type="InterPro" id="IPR038607">
    <property type="entry name" value="PhoD-like_sf"/>
</dbReference>
<dbReference type="EMBL" id="CAJNOJ010000378">
    <property type="protein sequence ID" value="CAF1424149.1"/>
    <property type="molecule type" value="Genomic_DNA"/>
</dbReference>
<feature type="region of interest" description="Disordered" evidence="1">
    <location>
        <begin position="1"/>
        <end position="73"/>
    </location>
</feature>
<dbReference type="SUPFAM" id="SSF56300">
    <property type="entry name" value="Metallo-dependent phosphatases"/>
    <property type="match status" value="1"/>
</dbReference>
<name>A0A815MRC7_ADIRI</name>
<feature type="compositionally biased region" description="Basic and acidic residues" evidence="1">
    <location>
        <begin position="1"/>
        <end position="20"/>
    </location>
</feature>
<accession>A0A815MRC7</accession>
<feature type="domain" description="PhoD-like phosphatase" evidence="2">
    <location>
        <begin position="436"/>
        <end position="584"/>
    </location>
</feature>
<reference evidence="4" key="1">
    <citation type="submission" date="2021-02" db="EMBL/GenBank/DDBJ databases">
        <authorList>
            <person name="Nowell W R."/>
        </authorList>
    </citation>
    <scope>NUCLEOTIDE SEQUENCE</scope>
</reference>
<dbReference type="Pfam" id="PF19050">
    <property type="entry name" value="PhoD_2"/>
    <property type="match status" value="2"/>
</dbReference>
<dbReference type="CDD" id="cd07389">
    <property type="entry name" value="MPP_PhoD"/>
    <property type="match status" value="1"/>
</dbReference>
<sequence length="682" mass="79066">MADEISEKDIHGCVEDKNGDLDANAPNPVNPHPQHSEDCPTPKPTTTTIEDLPAPTPVSLKSPHITRPPQRPGPALGPYYQFLTTDLNQMLWYGSALIFREISFDQPTIDFFCEPKLDYSWEVLYENIFNMRAYRVNISVELRDGEGDDKIHWKMNWGDRVTEGVFHIPRYNQKWRGGFFSCNGFDATVPEQTKSDLTFGDVWEHLNSVHNETPLHILIWGGDQNYIDFMFEDIPYLKEWVEMEWNSKWTCDYRDDLREQVEEYYFNSYVQNWERPEVKNALASIPSVMMWDDHDIFDGAGSYPPLLHDSPMMTGLFNAAQKLRLLFQHQTTKEKARDHGLFGYQGYNFLSRCGPDLLLVGCDGRTERNTETVQHAQSWKLIFNKLEEQTSDIAHLIVLFPVPFSFVRFKLAETIFEHLKNLPNKYRHLPVVKQTNSIFGLPELYDDLLDEWTHKAHIDERNRALAQFQELAENKRIRITFFSGDVHCCGISRFQTRNQTGLIPIHDSKLMYQVISSAIVNIPPSRRALRVAHYVKTKWHPIDNTDEELIDFFPRLPETGRKIAHKKLLSNRNWCYFEICEETNSTVYDNATTDLFRRHSKSKDQNAAATDLGPTSTEDGQGGSRSPIHRHSHRGSCSAKREVGEEEIGTKPLKTRLWLESGKKHKEGRRFVSYELLIPNLI</sequence>
<dbReference type="PANTHER" id="PTHR46689:SF2">
    <property type="entry name" value="WW DOMAIN PROTEIN (AFU_ORTHOLOGUE AFUA_6G06520)"/>
    <property type="match status" value="1"/>
</dbReference>